<feature type="region of interest" description="Disordered" evidence="4">
    <location>
        <begin position="51"/>
        <end position="80"/>
    </location>
</feature>
<comment type="caution">
    <text evidence="6">The sequence shown here is derived from an EMBL/GenBank/DDBJ whole genome shotgun (WGS) entry which is preliminary data.</text>
</comment>
<feature type="domain" description="Zn(2)-C6 fungal-type" evidence="5">
    <location>
        <begin position="19"/>
        <end position="49"/>
    </location>
</feature>
<dbReference type="PROSITE" id="PS50048">
    <property type="entry name" value="ZN2_CY6_FUNGAL_2"/>
    <property type="match status" value="1"/>
</dbReference>
<dbReference type="CDD" id="cd12148">
    <property type="entry name" value="fungal_TF_MHR"/>
    <property type="match status" value="1"/>
</dbReference>
<dbReference type="Gene3D" id="4.10.240.10">
    <property type="entry name" value="Zn(2)-C6 fungal-type DNA-binding domain"/>
    <property type="match status" value="1"/>
</dbReference>
<sequence length="680" mass="75979">MPSLDLQRQPERASMSSFACTSCVRRKVKCDRVLPVCSSCVKTKAECVYRAPPPPQRRRRRPVQVSDPQRRAPLAAAEESDLSTRLAQYEQILQEHGLLPDSGVCVTGGVNGDTVTPDGARNGRLISGDGKSRYVSSSIWLDADEAELHELAEHGNYDQNDDTPIERTSPDSPPADPISATLIGGTRSLSDFHPSHHDAHKLWMAHANNVEPLCKILHIPTTAKMIEQVTHQPVDASKEDECLLFAIYHFAAHSMSDEECLLELGQTRSGLLSKFSYAFRQALVNASWLRTTDMTVLQALVLYLIATRLTSDPHTYWIMTGVAVRIAQRMGLHHDREDAELSVFDVEMRRRLFWQLIPLDGYAAQVSGTGISIPPNSWDTKQPRNINDSQIWPGMTEKPVPQEGPTEMIFYLVKAQLSDLYNRTGVKATTSGPTVDLKTGAELDKMIDRVEGAIEIKYLRYCELGNPLHFVLLGHVRSAANSVRLRNRISRLAARTDASDQELRDLCVLADKILETDNALYRNPSVKGFRWKIESLFIWDALKCILMGLSRPGLYVTADEANVTWDKVSEVYSNHFEITEARGAMQVIVGKATLRAWNANPPSLPILDPMFITRLRSRHEKTDNPRPLDAASNGAAGADYEEPTFSLDDYFCSSGGMDMNLDDYLNVGATNWTFWDPSQI</sequence>
<dbReference type="Proteomes" id="UP001396898">
    <property type="component" value="Unassembled WGS sequence"/>
</dbReference>
<feature type="region of interest" description="Disordered" evidence="4">
    <location>
        <begin position="155"/>
        <end position="176"/>
    </location>
</feature>
<protein>
    <submittedName>
        <fullName evidence="6">C6 transcription factor</fullName>
    </submittedName>
</protein>
<dbReference type="InterPro" id="IPR001138">
    <property type="entry name" value="Zn2Cys6_DnaBD"/>
</dbReference>
<dbReference type="SUPFAM" id="SSF57701">
    <property type="entry name" value="Zn2/Cys6 DNA-binding domain"/>
    <property type="match status" value="1"/>
</dbReference>
<keyword evidence="7" id="KW-1185">Reference proteome</keyword>
<evidence type="ECO:0000259" key="5">
    <source>
        <dbReference type="PROSITE" id="PS50048"/>
    </source>
</evidence>
<comment type="subcellular location">
    <subcellularLocation>
        <location evidence="1">Nucleus</location>
    </subcellularLocation>
</comment>
<reference evidence="6 7" key="1">
    <citation type="submission" date="2023-01" db="EMBL/GenBank/DDBJ databases">
        <title>Analysis of 21 Apiospora genomes using comparative genomics revels a genus with tremendous synthesis potential of carbohydrate active enzymes and secondary metabolites.</title>
        <authorList>
            <person name="Sorensen T."/>
        </authorList>
    </citation>
    <scope>NUCLEOTIDE SEQUENCE [LARGE SCALE GENOMIC DNA]</scope>
    <source>
        <strain evidence="6 7">CBS 20057</strain>
    </source>
</reference>
<dbReference type="Pfam" id="PF00172">
    <property type="entry name" value="Zn_clus"/>
    <property type="match status" value="1"/>
</dbReference>
<dbReference type="PANTHER" id="PTHR31001">
    <property type="entry name" value="UNCHARACTERIZED TRANSCRIPTIONAL REGULATORY PROTEIN"/>
    <property type="match status" value="1"/>
</dbReference>
<evidence type="ECO:0000256" key="1">
    <source>
        <dbReference type="ARBA" id="ARBA00004123"/>
    </source>
</evidence>
<name>A0ABR1RU42_9PEZI</name>
<dbReference type="InterPro" id="IPR050613">
    <property type="entry name" value="Sec_Metabolite_Reg"/>
</dbReference>
<organism evidence="6 7">
    <name type="scientific">Apiospora marii</name>
    <dbReference type="NCBI Taxonomy" id="335849"/>
    <lineage>
        <taxon>Eukaryota</taxon>
        <taxon>Fungi</taxon>
        <taxon>Dikarya</taxon>
        <taxon>Ascomycota</taxon>
        <taxon>Pezizomycotina</taxon>
        <taxon>Sordariomycetes</taxon>
        <taxon>Xylariomycetidae</taxon>
        <taxon>Amphisphaeriales</taxon>
        <taxon>Apiosporaceae</taxon>
        <taxon>Apiospora</taxon>
    </lineage>
</organism>
<evidence type="ECO:0000256" key="2">
    <source>
        <dbReference type="ARBA" id="ARBA00022723"/>
    </source>
</evidence>
<dbReference type="SMART" id="SM00906">
    <property type="entry name" value="Fungal_trans"/>
    <property type="match status" value="1"/>
</dbReference>
<dbReference type="InterPro" id="IPR007219">
    <property type="entry name" value="XnlR_reg_dom"/>
</dbReference>
<keyword evidence="3" id="KW-0539">Nucleus</keyword>
<dbReference type="PANTHER" id="PTHR31001:SF85">
    <property type="entry name" value="ZN(II)2CYS6 TRANSCRIPTION FACTOR (EUROFUNG)"/>
    <property type="match status" value="1"/>
</dbReference>
<dbReference type="Pfam" id="PF04082">
    <property type="entry name" value="Fungal_trans"/>
    <property type="match status" value="1"/>
</dbReference>
<keyword evidence="2" id="KW-0479">Metal-binding</keyword>
<feature type="region of interest" description="Disordered" evidence="4">
    <location>
        <begin position="619"/>
        <end position="640"/>
    </location>
</feature>
<evidence type="ECO:0000313" key="6">
    <source>
        <dbReference type="EMBL" id="KAK8018352.1"/>
    </source>
</evidence>
<evidence type="ECO:0000256" key="3">
    <source>
        <dbReference type="ARBA" id="ARBA00023242"/>
    </source>
</evidence>
<evidence type="ECO:0000256" key="4">
    <source>
        <dbReference type="SAM" id="MobiDB-lite"/>
    </source>
</evidence>
<proteinExistence type="predicted"/>
<dbReference type="SMART" id="SM00066">
    <property type="entry name" value="GAL4"/>
    <property type="match status" value="1"/>
</dbReference>
<accession>A0ABR1RU42</accession>
<dbReference type="InterPro" id="IPR036864">
    <property type="entry name" value="Zn2-C6_fun-type_DNA-bd_sf"/>
</dbReference>
<dbReference type="EMBL" id="JAQQWI010000010">
    <property type="protein sequence ID" value="KAK8018352.1"/>
    <property type="molecule type" value="Genomic_DNA"/>
</dbReference>
<gene>
    <name evidence="6" type="ORF">PG991_007542</name>
</gene>
<dbReference type="CDD" id="cd00067">
    <property type="entry name" value="GAL4"/>
    <property type="match status" value="1"/>
</dbReference>
<evidence type="ECO:0000313" key="7">
    <source>
        <dbReference type="Proteomes" id="UP001396898"/>
    </source>
</evidence>